<dbReference type="SMART" id="SM00283">
    <property type="entry name" value="MA"/>
    <property type="match status" value="1"/>
</dbReference>
<name>A0A2R4C6C3_9BURK</name>
<dbReference type="GO" id="GO:0005886">
    <property type="term" value="C:plasma membrane"/>
    <property type="evidence" value="ECO:0007669"/>
    <property type="project" value="TreeGrafter"/>
</dbReference>
<dbReference type="CDD" id="cd11386">
    <property type="entry name" value="MCP_signal"/>
    <property type="match status" value="1"/>
</dbReference>
<dbReference type="GO" id="GO:0004888">
    <property type="term" value="F:transmembrane signaling receptor activity"/>
    <property type="evidence" value="ECO:0007669"/>
    <property type="project" value="TreeGrafter"/>
</dbReference>
<feature type="domain" description="HAMP" evidence="7">
    <location>
        <begin position="212"/>
        <end position="264"/>
    </location>
</feature>
<dbReference type="InterPro" id="IPR051310">
    <property type="entry name" value="MCP_chemotaxis"/>
</dbReference>
<dbReference type="PROSITE" id="PS51257">
    <property type="entry name" value="PROKAR_LIPOPROTEIN"/>
    <property type="match status" value="1"/>
</dbReference>
<proteinExistence type="inferred from homology"/>
<evidence type="ECO:0000256" key="1">
    <source>
        <dbReference type="ARBA" id="ARBA00004370"/>
    </source>
</evidence>
<feature type="transmembrane region" description="Helical" evidence="5">
    <location>
        <begin position="12"/>
        <end position="33"/>
    </location>
</feature>
<organism evidence="8 9">
    <name type="scientific">Pseudoduganella armeniaca</name>
    <dbReference type="NCBI Taxonomy" id="2072590"/>
    <lineage>
        <taxon>Bacteria</taxon>
        <taxon>Pseudomonadati</taxon>
        <taxon>Pseudomonadota</taxon>
        <taxon>Betaproteobacteria</taxon>
        <taxon>Burkholderiales</taxon>
        <taxon>Oxalobacteraceae</taxon>
        <taxon>Telluria group</taxon>
        <taxon>Pseudoduganella</taxon>
    </lineage>
</organism>
<comment type="subcellular location">
    <subcellularLocation>
        <location evidence="1">Membrane</location>
    </subcellularLocation>
</comment>
<evidence type="ECO:0000313" key="9">
    <source>
        <dbReference type="Proteomes" id="UP000240505"/>
    </source>
</evidence>
<keyword evidence="5" id="KW-1133">Transmembrane helix</keyword>
<comment type="similarity">
    <text evidence="3">Belongs to the methyl-accepting chemotaxis (MCP) protein family.</text>
</comment>
<dbReference type="PANTHER" id="PTHR43531:SF14">
    <property type="entry name" value="METHYL-ACCEPTING CHEMOTAXIS PROTEIN I-RELATED"/>
    <property type="match status" value="1"/>
</dbReference>
<reference evidence="8 9" key="1">
    <citation type="submission" date="2018-03" db="EMBL/GenBank/DDBJ databases">
        <title>Massilia armeniaca sp. nov., isolated from desert soil.</title>
        <authorList>
            <person name="Huang H."/>
            <person name="Ren M."/>
        </authorList>
    </citation>
    <scope>NUCLEOTIDE SEQUENCE [LARGE SCALE GENOMIC DNA]</scope>
    <source>
        <strain evidence="8 9">ZMN-3</strain>
    </source>
</reference>
<keyword evidence="5" id="KW-0812">Transmembrane</keyword>
<protein>
    <submittedName>
        <fullName evidence="8">Methyl-accepting chemotaxis protein</fullName>
    </submittedName>
</protein>
<keyword evidence="5" id="KW-0472">Membrane</keyword>
<evidence type="ECO:0000256" key="3">
    <source>
        <dbReference type="ARBA" id="ARBA00029447"/>
    </source>
</evidence>
<evidence type="ECO:0000313" key="8">
    <source>
        <dbReference type="EMBL" id="AVR95164.1"/>
    </source>
</evidence>
<dbReference type="KEGG" id="masz:C9I28_05065"/>
<keyword evidence="2" id="KW-0488">Methylation</keyword>
<evidence type="ECO:0000259" key="6">
    <source>
        <dbReference type="PROSITE" id="PS50111"/>
    </source>
</evidence>
<dbReference type="Pfam" id="PF00015">
    <property type="entry name" value="MCPsignal"/>
    <property type="match status" value="1"/>
</dbReference>
<accession>A0A2R4C6C3</accession>
<dbReference type="EMBL" id="CP028324">
    <property type="protein sequence ID" value="AVR95164.1"/>
    <property type="molecule type" value="Genomic_DNA"/>
</dbReference>
<dbReference type="InterPro" id="IPR024478">
    <property type="entry name" value="HlyB_4HB_MCP"/>
</dbReference>
<gene>
    <name evidence="8" type="ORF">C9I28_05065</name>
</gene>
<dbReference type="InterPro" id="IPR003660">
    <property type="entry name" value="HAMP_dom"/>
</dbReference>
<evidence type="ECO:0000256" key="2">
    <source>
        <dbReference type="ARBA" id="ARBA00022481"/>
    </source>
</evidence>
<evidence type="ECO:0000256" key="5">
    <source>
        <dbReference type="SAM" id="Phobius"/>
    </source>
</evidence>
<dbReference type="PROSITE" id="PS50111">
    <property type="entry name" value="CHEMOTAXIS_TRANSDUC_2"/>
    <property type="match status" value="1"/>
</dbReference>
<dbReference type="GO" id="GO:0006935">
    <property type="term" value="P:chemotaxis"/>
    <property type="evidence" value="ECO:0007669"/>
    <property type="project" value="TreeGrafter"/>
</dbReference>
<dbReference type="RefSeq" id="WP_107140515.1">
    <property type="nucleotide sequence ID" value="NZ_CP028324.1"/>
</dbReference>
<evidence type="ECO:0000256" key="4">
    <source>
        <dbReference type="PROSITE-ProRule" id="PRU00284"/>
    </source>
</evidence>
<evidence type="ECO:0000259" key="7">
    <source>
        <dbReference type="PROSITE" id="PS50885"/>
    </source>
</evidence>
<dbReference type="OrthoDB" id="8768161at2"/>
<keyword evidence="4" id="KW-0807">Transducer</keyword>
<keyword evidence="9" id="KW-1185">Reference proteome</keyword>
<dbReference type="PANTHER" id="PTHR43531">
    <property type="entry name" value="PROTEIN ICFG"/>
    <property type="match status" value="1"/>
</dbReference>
<dbReference type="InterPro" id="IPR004089">
    <property type="entry name" value="MCPsignal_dom"/>
</dbReference>
<dbReference type="Pfam" id="PF12729">
    <property type="entry name" value="4HB_MCP_1"/>
    <property type="match status" value="1"/>
</dbReference>
<dbReference type="GO" id="GO:0007165">
    <property type="term" value="P:signal transduction"/>
    <property type="evidence" value="ECO:0007669"/>
    <property type="project" value="UniProtKB-KW"/>
</dbReference>
<dbReference type="SUPFAM" id="SSF58104">
    <property type="entry name" value="Methyl-accepting chemotaxis protein (MCP) signaling domain"/>
    <property type="match status" value="1"/>
</dbReference>
<dbReference type="AlphaFoldDB" id="A0A2R4C6C3"/>
<dbReference type="Proteomes" id="UP000240505">
    <property type="component" value="Chromosome"/>
</dbReference>
<dbReference type="PROSITE" id="PS50885">
    <property type="entry name" value="HAMP"/>
    <property type="match status" value="1"/>
</dbReference>
<sequence>MLNKLRIGPKLLLAPGVVLILLVAITACAWYGMVRQNASMENLVQVRAARLKAVADVAGDARFVHANIYQLLAWVNGSFAKNRLDALTAQIHSRHQGIEQQLRKLAQVSTPEERKLADASAAALAAYRKGVLETIEMAQMDQAIATNSMQKAEAQFVKLDEALGRQSALEKSLSETAYASAVADFHQLRVTMTVLCVLSVALSLLVSMRVRAVLLRDIRAIADVVRSLAAGRLTSGRANDGKDEIAQTARVLDQSIANLGQTLRTIRGAVQSIDTASHEIASGNLDLSNRTERQAGSLEETASAMESLTTAVRQNADNAREACRLAATATTLAQKGGDAVAQAVTTMESIRASSRKIVEIIGVIDSISFQTNILALNAAVEAARAGEQGRGFAVVASEVRTLAQRSAAAAKEIKELIAASVATIDNGAASVSLAGSSMGDIVGSVRQVNQIIERISAASAEQAQGISEVNAAVGQIDDVTQQNAALVEQAAAAAESLQDQAVNLSRAVAVFEFDAVEAVAKESEQDHDVAVERRAPDSPLRGLRQLPLAEVEDDLPTTKGWGQTRRV</sequence>
<feature type="domain" description="Methyl-accepting transducer" evidence="6">
    <location>
        <begin position="269"/>
        <end position="498"/>
    </location>
</feature>
<dbReference type="FunFam" id="1.10.287.950:FF:000001">
    <property type="entry name" value="Methyl-accepting chemotaxis sensory transducer"/>
    <property type="match status" value="1"/>
</dbReference>
<dbReference type="Gene3D" id="1.10.287.950">
    <property type="entry name" value="Methyl-accepting chemotaxis protein"/>
    <property type="match status" value="1"/>
</dbReference>